<evidence type="ECO:0000256" key="5">
    <source>
        <dbReference type="ARBA" id="ARBA00023235"/>
    </source>
</evidence>
<dbReference type="EMBL" id="CP005961">
    <property type="protein sequence ID" value="AHZ73665.1"/>
    <property type="molecule type" value="Genomic_DNA"/>
</dbReference>
<evidence type="ECO:0000256" key="3">
    <source>
        <dbReference type="ARBA" id="ARBA00022806"/>
    </source>
</evidence>
<dbReference type="InterPro" id="IPR027417">
    <property type="entry name" value="P-loop_NTPase"/>
</dbReference>
<dbReference type="KEGG" id="pman:OU5_P0413"/>
<protein>
    <recommendedName>
        <fullName evidence="7">DNA 3'-5' helicase</fullName>
        <ecNumber evidence="7">5.6.2.4</ecNumber>
    </recommendedName>
</protein>
<dbReference type="InterPro" id="IPR014016">
    <property type="entry name" value="UvrD-like_ATP-bd"/>
</dbReference>
<evidence type="ECO:0000259" key="10">
    <source>
        <dbReference type="Pfam" id="PF13361"/>
    </source>
</evidence>
<keyword evidence="5" id="KW-0413">Isomerase</keyword>
<proteinExistence type="predicted"/>
<name>A0A024EM75_9PSED</name>
<dbReference type="GO" id="GO:0016887">
    <property type="term" value="F:ATP hydrolysis activity"/>
    <property type="evidence" value="ECO:0007669"/>
    <property type="project" value="RHEA"/>
</dbReference>
<comment type="catalytic activity">
    <reaction evidence="6">
        <text>Couples ATP hydrolysis with the unwinding of duplex DNA by translocating in the 3'-5' direction.</text>
        <dbReference type="EC" id="5.6.2.4"/>
    </reaction>
</comment>
<dbReference type="GO" id="GO:0031297">
    <property type="term" value="P:replication fork processing"/>
    <property type="evidence" value="ECO:0007669"/>
    <property type="project" value="TreeGrafter"/>
</dbReference>
<dbReference type="AlphaFoldDB" id="A0A024EM75"/>
<dbReference type="InterPro" id="IPR000212">
    <property type="entry name" value="DNA_helicase_UvrD/REP"/>
</dbReference>
<dbReference type="Pfam" id="PF13361">
    <property type="entry name" value="UvrD_C"/>
    <property type="match status" value="1"/>
</dbReference>
<comment type="catalytic activity">
    <reaction evidence="8">
        <text>ATP + H2O = ADP + phosphate + H(+)</text>
        <dbReference type="Rhea" id="RHEA:13065"/>
        <dbReference type="ChEBI" id="CHEBI:15377"/>
        <dbReference type="ChEBI" id="CHEBI:15378"/>
        <dbReference type="ChEBI" id="CHEBI:30616"/>
        <dbReference type="ChEBI" id="CHEBI:43474"/>
        <dbReference type="ChEBI" id="CHEBI:456216"/>
        <dbReference type="EC" id="5.6.2.4"/>
    </reaction>
</comment>
<dbReference type="GO" id="GO:0005524">
    <property type="term" value="F:ATP binding"/>
    <property type="evidence" value="ECO:0007669"/>
    <property type="project" value="UniProtKB-KW"/>
</dbReference>
<dbReference type="EC" id="5.6.2.4" evidence="7"/>
<keyword evidence="1" id="KW-0547">Nucleotide-binding</keyword>
<evidence type="ECO:0000313" key="11">
    <source>
        <dbReference type="EMBL" id="AHZ73665.1"/>
    </source>
</evidence>
<evidence type="ECO:0000256" key="1">
    <source>
        <dbReference type="ARBA" id="ARBA00022741"/>
    </source>
</evidence>
<feature type="domain" description="UvrD-like helicase C-terminal" evidence="10">
    <location>
        <begin position="357"/>
        <end position="465"/>
    </location>
</feature>
<dbReference type="GO" id="GO:0043138">
    <property type="term" value="F:3'-5' DNA helicase activity"/>
    <property type="evidence" value="ECO:0007669"/>
    <property type="project" value="UniProtKB-EC"/>
</dbReference>
<dbReference type="InterPro" id="IPR014017">
    <property type="entry name" value="DNA_helicase_UvrD-like_C"/>
</dbReference>
<evidence type="ECO:0000256" key="8">
    <source>
        <dbReference type="ARBA" id="ARBA00048988"/>
    </source>
</evidence>
<gene>
    <name evidence="11" type="ORF">OU5_P0413</name>
</gene>
<evidence type="ECO:0000256" key="4">
    <source>
        <dbReference type="ARBA" id="ARBA00022840"/>
    </source>
</evidence>
<dbReference type="Gene3D" id="3.40.50.300">
    <property type="entry name" value="P-loop containing nucleotide triphosphate hydrolases"/>
    <property type="match status" value="2"/>
</dbReference>
<organism evidence="11 12">
    <name type="scientific">Pseudomonas mandelii JR-1</name>
    <dbReference type="NCBI Taxonomy" id="1147786"/>
    <lineage>
        <taxon>Bacteria</taxon>
        <taxon>Pseudomonadati</taxon>
        <taxon>Pseudomonadota</taxon>
        <taxon>Gammaproteobacteria</taxon>
        <taxon>Pseudomonadales</taxon>
        <taxon>Pseudomonadaceae</taxon>
        <taxon>Pseudomonas</taxon>
    </lineage>
</organism>
<accession>A0A024EM75</accession>
<keyword evidence="11" id="KW-0614">Plasmid</keyword>
<dbReference type="GO" id="GO:0003677">
    <property type="term" value="F:DNA binding"/>
    <property type="evidence" value="ECO:0007669"/>
    <property type="project" value="InterPro"/>
</dbReference>
<reference evidence="11 12" key="1">
    <citation type="journal article" date="2012" name="J. Bacteriol.">
        <title>Genome sequence of cold-adapted Pseudomonas mandelii strain JR-1.</title>
        <authorList>
            <person name="Jang S.H."/>
            <person name="Kim J."/>
            <person name="Kim J."/>
            <person name="Hong S."/>
            <person name="Lee C."/>
        </authorList>
    </citation>
    <scope>NUCLEOTIDE SEQUENCE [LARGE SCALE GENOMIC DNA]</scope>
    <source>
        <strain evidence="11 12">JR-1</strain>
        <plasmid evidence="12">Plasmid</plasmid>
    </source>
</reference>
<dbReference type="OrthoDB" id="5318045at2"/>
<dbReference type="GO" id="GO:0000724">
    <property type="term" value="P:double-strand break repair via homologous recombination"/>
    <property type="evidence" value="ECO:0007669"/>
    <property type="project" value="TreeGrafter"/>
</dbReference>
<keyword evidence="3" id="KW-0347">Helicase</keyword>
<dbReference type="PANTHER" id="PTHR11070">
    <property type="entry name" value="UVRD / RECB / PCRA DNA HELICASE FAMILY MEMBER"/>
    <property type="match status" value="1"/>
</dbReference>
<sequence length="489" mass="55284">MAFSWTDEQEAIFACKEIRLRVRAFAGASKTTSLVEYTKRHSRRRFLYLSYNRSIADEATGKFPRNVDCFSTHQVAYKAVAAKYKHKLGENLRPSDVKRVLNLDDWNLVRAAIGTVTNFLNSTIEVIHEDHLPLLNGRPVSQMSPSFVDAVFQCSQELWNRMLDPDDLEIPMLHDGYLKLYFLSKPDLSLKYDAVLADEAQDLNGITLGLAKSQSCQVILVGDTHQQLYSFRGSDNALSDPDLDTAVDLYLTKSFRFGPAVATIANILLSYKGETNKVVGAGYPTKVKAVLDSDAVRPALLHRTVMGVIMSALELTSKNKKIFWVGKIDSYKISDIEDLYWLSEGNTSKIKSKRLLKEFKNWDDYVSVAEASKDRDMARAIKIVTSYDRLDEALAQIRKLTVKDERSADVILSTAHRSKGLEFDYVSLEEDFPDPLDPEMSESSRDDEINLLYVAATRAKICLAVNSIIIGMMRDYERRRKINIQMAGN</sequence>
<geneLocation type="plasmid" evidence="12"/>
<evidence type="ECO:0000259" key="9">
    <source>
        <dbReference type="Pfam" id="PF00580"/>
    </source>
</evidence>
<dbReference type="RefSeq" id="WP_010466519.1">
    <property type="nucleotide sequence ID" value="NZ_CP005961.1"/>
</dbReference>
<dbReference type="HOGENOM" id="CLU_023291_2_0_6"/>
<evidence type="ECO:0000256" key="6">
    <source>
        <dbReference type="ARBA" id="ARBA00034617"/>
    </source>
</evidence>
<evidence type="ECO:0000256" key="2">
    <source>
        <dbReference type="ARBA" id="ARBA00022801"/>
    </source>
</evidence>
<keyword evidence="4" id="KW-0067">ATP-binding</keyword>
<keyword evidence="2" id="KW-0378">Hydrolase</keyword>
<dbReference type="PANTHER" id="PTHR11070:SF30">
    <property type="entry name" value="F-BOX DNA HELICASE 1"/>
    <property type="match status" value="1"/>
</dbReference>
<dbReference type="SUPFAM" id="SSF52540">
    <property type="entry name" value="P-loop containing nucleoside triphosphate hydrolases"/>
    <property type="match status" value="1"/>
</dbReference>
<dbReference type="Pfam" id="PF00580">
    <property type="entry name" value="UvrD-helicase"/>
    <property type="match status" value="1"/>
</dbReference>
<evidence type="ECO:0000256" key="7">
    <source>
        <dbReference type="ARBA" id="ARBA00034808"/>
    </source>
</evidence>
<feature type="domain" description="UvrD-like helicase ATP-binding" evidence="9">
    <location>
        <begin position="100"/>
        <end position="236"/>
    </location>
</feature>
<evidence type="ECO:0000313" key="12">
    <source>
        <dbReference type="Proteomes" id="UP000026913"/>
    </source>
</evidence>
<dbReference type="Proteomes" id="UP000026913">
    <property type="component" value="Plasmid unnamed"/>
</dbReference>